<evidence type="ECO:0000313" key="5">
    <source>
        <dbReference type="EMBL" id="BBY30352.1"/>
    </source>
</evidence>
<dbReference type="CDD" id="cd05233">
    <property type="entry name" value="SDR_c"/>
    <property type="match status" value="1"/>
</dbReference>
<dbReference type="Gene3D" id="3.40.50.720">
    <property type="entry name" value="NAD(P)-binding Rossmann-like Domain"/>
    <property type="match status" value="1"/>
</dbReference>
<evidence type="ECO:0000256" key="3">
    <source>
        <dbReference type="ARBA" id="ARBA00023027"/>
    </source>
</evidence>
<reference evidence="5 6" key="1">
    <citation type="journal article" date="2019" name="Emerg. Microbes Infect.">
        <title>Comprehensive subspecies identification of 175 nontuberculous mycobacteria species based on 7547 genomic profiles.</title>
        <authorList>
            <person name="Matsumoto Y."/>
            <person name="Kinjo T."/>
            <person name="Motooka D."/>
            <person name="Nabeya D."/>
            <person name="Jung N."/>
            <person name="Uechi K."/>
            <person name="Horii T."/>
            <person name="Iida T."/>
            <person name="Fujita J."/>
            <person name="Nakamura S."/>
        </authorList>
    </citation>
    <scope>NUCLEOTIDE SEQUENCE [LARGE SCALE GENOMIC DNA]</scope>
    <source>
        <strain evidence="5 6">JCM 17899</strain>
    </source>
</reference>
<name>A0A7I7QVN7_9MYCO</name>
<dbReference type="PANTHER" id="PTHR24321:SF8">
    <property type="entry name" value="ESTRADIOL 17-BETA-DEHYDROGENASE 8-RELATED"/>
    <property type="match status" value="1"/>
</dbReference>
<comment type="similarity">
    <text evidence="1">Belongs to the short-chain dehydrogenases/reductases (SDR) family.</text>
</comment>
<evidence type="ECO:0000256" key="2">
    <source>
        <dbReference type="ARBA" id="ARBA00023002"/>
    </source>
</evidence>
<dbReference type="PRINTS" id="PR00080">
    <property type="entry name" value="SDRFAMILY"/>
</dbReference>
<keyword evidence="3" id="KW-0520">NAD</keyword>
<dbReference type="FunFam" id="3.40.50.720:FF:000084">
    <property type="entry name" value="Short-chain dehydrogenase reductase"/>
    <property type="match status" value="1"/>
</dbReference>
<gene>
    <name evidence="5" type="ORF">MSEDJ_44480</name>
</gene>
<organism evidence="5 6">
    <name type="scientific">Mycolicibacterium sediminis</name>
    <dbReference type="NCBI Taxonomy" id="1286180"/>
    <lineage>
        <taxon>Bacteria</taxon>
        <taxon>Bacillati</taxon>
        <taxon>Actinomycetota</taxon>
        <taxon>Actinomycetes</taxon>
        <taxon>Mycobacteriales</taxon>
        <taxon>Mycobacteriaceae</taxon>
        <taxon>Mycolicibacterium</taxon>
    </lineage>
</organism>
<dbReference type="Proteomes" id="UP000467193">
    <property type="component" value="Chromosome"/>
</dbReference>
<evidence type="ECO:0000313" key="6">
    <source>
        <dbReference type="Proteomes" id="UP000467193"/>
    </source>
</evidence>
<dbReference type="InterPro" id="IPR036291">
    <property type="entry name" value="NAD(P)-bd_dom_sf"/>
</dbReference>
<evidence type="ECO:0000259" key="4">
    <source>
        <dbReference type="SMART" id="SM00822"/>
    </source>
</evidence>
<evidence type="ECO:0000256" key="1">
    <source>
        <dbReference type="ARBA" id="ARBA00006484"/>
    </source>
</evidence>
<keyword evidence="2" id="KW-0560">Oxidoreductase</keyword>
<dbReference type="Pfam" id="PF13561">
    <property type="entry name" value="adh_short_C2"/>
    <property type="match status" value="1"/>
</dbReference>
<keyword evidence="6" id="KW-1185">Reference proteome</keyword>
<dbReference type="InterPro" id="IPR020904">
    <property type="entry name" value="Sc_DH/Rdtase_CS"/>
</dbReference>
<dbReference type="SMART" id="SM00822">
    <property type="entry name" value="PKS_KR"/>
    <property type="match status" value="1"/>
</dbReference>
<dbReference type="PROSITE" id="PS00061">
    <property type="entry name" value="ADH_SHORT"/>
    <property type="match status" value="1"/>
</dbReference>
<protein>
    <submittedName>
        <fullName evidence="5">Short-chain dehydrogenase/reductase</fullName>
    </submittedName>
</protein>
<dbReference type="AlphaFoldDB" id="A0A7I7QVN7"/>
<dbReference type="SUPFAM" id="SSF51735">
    <property type="entry name" value="NAD(P)-binding Rossmann-fold domains"/>
    <property type="match status" value="1"/>
</dbReference>
<dbReference type="InterPro" id="IPR057326">
    <property type="entry name" value="KR_dom"/>
</dbReference>
<accession>A0A7I7QVN7</accession>
<dbReference type="PRINTS" id="PR00081">
    <property type="entry name" value="GDHRDH"/>
</dbReference>
<dbReference type="PANTHER" id="PTHR24321">
    <property type="entry name" value="DEHYDROGENASES, SHORT CHAIN"/>
    <property type="match status" value="1"/>
</dbReference>
<dbReference type="InterPro" id="IPR002347">
    <property type="entry name" value="SDR_fam"/>
</dbReference>
<proteinExistence type="inferred from homology"/>
<dbReference type="GO" id="GO:0016491">
    <property type="term" value="F:oxidoreductase activity"/>
    <property type="evidence" value="ECO:0007669"/>
    <property type="project" value="UniProtKB-KW"/>
</dbReference>
<dbReference type="KEGG" id="msei:MSEDJ_44480"/>
<dbReference type="EMBL" id="AP022588">
    <property type="protein sequence ID" value="BBY30352.1"/>
    <property type="molecule type" value="Genomic_DNA"/>
</dbReference>
<sequence>MMSKSHDAVQDSVVDSVIIVTGGARGIGASLATHLAGRGAKVVVADVLAEDGSALAATLNDGGTDAFFHRTDVVDPASMQDLAAAAVDRYGRIDALVNNAAIYESLGAKKHFADISVDDWDRVMAVNAKGVWLATAAVYPAMKAQGYGRVVNIASATVHAGVPFFAHYTASKGAVIAVTRSIAKEVGRDGITVNAVAPGLVDNESSAALNDTSYFPTLERQRAIPRAMTPADLTGAITFLCSPASGFITGQTMVVDGGLVFS</sequence>
<feature type="domain" description="Ketoreductase" evidence="4">
    <location>
        <begin position="16"/>
        <end position="199"/>
    </location>
</feature>